<feature type="coiled-coil region" evidence="1">
    <location>
        <begin position="124"/>
        <end position="195"/>
    </location>
</feature>
<dbReference type="AlphaFoldDB" id="A0A078B2P9"/>
<dbReference type="EMBL" id="CCKQ01015666">
    <property type="protein sequence ID" value="CDW87497.1"/>
    <property type="molecule type" value="Genomic_DNA"/>
</dbReference>
<proteinExistence type="predicted"/>
<feature type="coiled-coil region" evidence="1">
    <location>
        <begin position="232"/>
        <end position="259"/>
    </location>
</feature>
<name>A0A078B2P9_STYLE</name>
<dbReference type="Proteomes" id="UP000039865">
    <property type="component" value="Unassembled WGS sequence"/>
</dbReference>
<keyword evidence="1" id="KW-0175">Coiled coil</keyword>
<evidence type="ECO:0000313" key="3">
    <source>
        <dbReference type="Proteomes" id="UP000039865"/>
    </source>
</evidence>
<accession>A0A078B2P9</accession>
<reference evidence="2 3" key="1">
    <citation type="submission" date="2014-06" db="EMBL/GenBank/DDBJ databases">
        <authorList>
            <person name="Swart Estienne"/>
        </authorList>
    </citation>
    <scope>NUCLEOTIDE SEQUENCE [LARGE SCALE GENOMIC DNA]</scope>
    <source>
        <strain evidence="2 3">130c</strain>
    </source>
</reference>
<protein>
    <submittedName>
        <fullName evidence="2">Uncharacterized protein</fullName>
    </submittedName>
</protein>
<dbReference type="InParanoid" id="A0A078B2P9"/>
<sequence>MVLELEQKAFQNENLVSLIEHSVQNHILTYNLRLKQQYKFASLQQRQLAAQGKLGYSLTTAHEHGMFEDFKSSFQEQMNEDIEYKLREFQLDSINPAVEAVEKLKKSRDSVDSYHVTMERIGALEKQLNILEETNNTKINLLDEDHQTYRKNIMDIQENFKNEIKLLKIDNFEQNKKLDLKYEQLLQRIHLLETNQGEIASNKSNVSGESLVKKVTIKGIDHNPNTTQRLILKVNKTSLEQLENRMNEMKDIMQKYIQELSEDLIKLRDYGYNNQKQSEERLRCEIDELSMTVSALYIQKSEVQLKFQTFLEKVKQMVNQGNMDLQRKSTGGNRTQMSSRVRCTCNNQEITLNSRHRCYNCNRDIDGMSDLNDQSQDLAKDNNDDLTVRLKSINNFVDTNTSMINQPQRLFQFNADKSRQISELDSGSMHRVSLPVTQNNAEWQNTLKKLRKSGFRNRSKLAHSTLESSIEKVMTNRTQKRNIVLENYNVEQKVRYLFYINSQRCCLRNYK</sequence>
<gene>
    <name evidence="2" type="primary">Contig9398.g475</name>
    <name evidence="2" type="ORF">STYLEM_16602</name>
</gene>
<organism evidence="2 3">
    <name type="scientific">Stylonychia lemnae</name>
    <name type="common">Ciliate</name>
    <dbReference type="NCBI Taxonomy" id="5949"/>
    <lineage>
        <taxon>Eukaryota</taxon>
        <taxon>Sar</taxon>
        <taxon>Alveolata</taxon>
        <taxon>Ciliophora</taxon>
        <taxon>Intramacronucleata</taxon>
        <taxon>Spirotrichea</taxon>
        <taxon>Stichotrichia</taxon>
        <taxon>Sporadotrichida</taxon>
        <taxon>Oxytrichidae</taxon>
        <taxon>Stylonychinae</taxon>
        <taxon>Stylonychia</taxon>
    </lineage>
</organism>
<keyword evidence="3" id="KW-1185">Reference proteome</keyword>
<evidence type="ECO:0000256" key="1">
    <source>
        <dbReference type="SAM" id="Coils"/>
    </source>
</evidence>
<evidence type="ECO:0000313" key="2">
    <source>
        <dbReference type="EMBL" id="CDW87497.1"/>
    </source>
</evidence>